<dbReference type="InterPro" id="IPR036047">
    <property type="entry name" value="F-box-like_dom_sf"/>
</dbReference>
<evidence type="ECO:0000259" key="1">
    <source>
        <dbReference type="PROSITE" id="PS50181"/>
    </source>
</evidence>
<keyword evidence="3" id="KW-1185">Reference proteome</keyword>
<evidence type="ECO:0000313" key="3">
    <source>
        <dbReference type="Proteomes" id="UP001365542"/>
    </source>
</evidence>
<dbReference type="AlphaFoldDB" id="A0AAV9WT45"/>
<dbReference type="SUPFAM" id="SSF81383">
    <property type="entry name" value="F-box domain"/>
    <property type="match status" value="1"/>
</dbReference>
<name>A0AAV9WT45_9PEZI</name>
<dbReference type="PROSITE" id="PS50181">
    <property type="entry name" value="FBOX"/>
    <property type="match status" value="1"/>
</dbReference>
<evidence type="ECO:0000313" key="2">
    <source>
        <dbReference type="EMBL" id="KAK6525283.1"/>
    </source>
</evidence>
<comment type="caution">
    <text evidence="2">The sequence shown here is derived from an EMBL/GenBank/DDBJ whole genome shotgun (WGS) entry which is preliminary data.</text>
</comment>
<dbReference type="Pfam" id="PF00646">
    <property type="entry name" value="F-box"/>
    <property type="match status" value="1"/>
</dbReference>
<dbReference type="EMBL" id="JAVHJO010000017">
    <property type="protein sequence ID" value="KAK6525283.1"/>
    <property type="molecule type" value="Genomic_DNA"/>
</dbReference>
<dbReference type="Proteomes" id="UP001365542">
    <property type="component" value="Unassembled WGS sequence"/>
</dbReference>
<organism evidence="2 3">
    <name type="scientific">Orbilia ellipsospora</name>
    <dbReference type="NCBI Taxonomy" id="2528407"/>
    <lineage>
        <taxon>Eukaryota</taxon>
        <taxon>Fungi</taxon>
        <taxon>Dikarya</taxon>
        <taxon>Ascomycota</taxon>
        <taxon>Pezizomycotina</taxon>
        <taxon>Orbiliomycetes</taxon>
        <taxon>Orbiliales</taxon>
        <taxon>Orbiliaceae</taxon>
        <taxon>Orbilia</taxon>
    </lineage>
</organism>
<feature type="domain" description="F-box" evidence="1">
    <location>
        <begin position="2"/>
        <end position="48"/>
    </location>
</feature>
<protein>
    <recommendedName>
        <fullName evidence="1">F-box domain-containing protein</fullName>
    </recommendedName>
</protein>
<sequence length="217" mass="24192">MTIGILDLPNEILRNILDILSYPSILAIKWTCRTLYSQIEPLTVYGMADLLEIELWPVFNAAEYRPEGLKRAFPQYDFFACHICLKIKGAECFSNAMMKGKRGKFASGSSINRVTRFCISCGIDTGRYQPGLQFDYGGGGRLHGVLCRKCGKFKYFSGTSRLGFCRDCLSRENLLEREAQLDKDALDALDAALGDIFTNRKSGSARVRAAGGSMRNI</sequence>
<gene>
    <name evidence="2" type="ORF">TWF694_005429</name>
</gene>
<proteinExistence type="predicted"/>
<dbReference type="InterPro" id="IPR001810">
    <property type="entry name" value="F-box_dom"/>
</dbReference>
<accession>A0AAV9WT45</accession>
<reference evidence="2 3" key="1">
    <citation type="submission" date="2019-10" db="EMBL/GenBank/DDBJ databases">
        <authorList>
            <person name="Palmer J.M."/>
        </authorList>
    </citation>
    <scope>NUCLEOTIDE SEQUENCE [LARGE SCALE GENOMIC DNA]</scope>
    <source>
        <strain evidence="2 3">TWF694</strain>
    </source>
</reference>